<name>A0A4R2F5W2_9GAMM</name>
<protein>
    <submittedName>
        <fullName evidence="1">Uncharacterized protein</fullName>
    </submittedName>
</protein>
<proteinExistence type="predicted"/>
<dbReference type="RefSeq" id="WP_133040493.1">
    <property type="nucleotide sequence ID" value="NZ_SLWF01000044.1"/>
</dbReference>
<dbReference type="AlphaFoldDB" id="A0A4R2F5W2"/>
<comment type="caution">
    <text evidence="1">The sequence shown here is derived from an EMBL/GenBank/DDBJ whole genome shotgun (WGS) entry which is preliminary data.</text>
</comment>
<organism evidence="1 2">
    <name type="scientific">Shewanella fodinae</name>
    <dbReference type="NCBI Taxonomy" id="552357"/>
    <lineage>
        <taxon>Bacteria</taxon>
        <taxon>Pseudomonadati</taxon>
        <taxon>Pseudomonadota</taxon>
        <taxon>Gammaproteobacteria</taxon>
        <taxon>Alteromonadales</taxon>
        <taxon>Shewanellaceae</taxon>
        <taxon>Shewanella</taxon>
    </lineage>
</organism>
<dbReference type="Proteomes" id="UP000294832">
    <property type="component" value="Unassembled WGS sequence"/>
</dbReference>
<evidence type="ECO:0000313" key="1">
    <source>
        <dbReference type="EMBL" id="TCN77708.1"/>
    </source>
</evidence>
<dbReference type="OrthoDB" id="9939459at2"/>
<reference evidence="1 2" key="1">
    <citation type="submission" date="2019-03" db="EMBL/GenBank/DDBJ databases">
        <title>Freshwater and sediment microbial communities from various areas in North America, analyzing microbe dynamics in response to fracking.</title>
        <authorList>
            <person name="Lamendella R."/>
        </authorList>
    </citation>
    <scope>NUCLEOTIDE SEQUENCE [LARGE SCALE GENOMIC DNA]</scope>
    <source>
        <strain evidence="1 2">74A</strain>
    </source>
</reference>
<accession>A0A4R2F5W2</accession>
<keyword evidence="2" id="KW-1185">Reference proteome</keyword>
<gene>
    <name evidence="1" type="ORF">EDC91_1449</name>
</gene>
<sequence length="178" mass="19371">MSDVIDSVPVFGEDQTVASESFAQEQGETNDSLAAFVAAADDGEPKTSHQKLSDEVEKLSIAAAKVLVVNFANGLVMVIGMIARVAPTVSQTEIDMFAKDMAPLIAKYGNNLETLPPWLQGLLKYRVEIIAFKGLCLFAYSVIDNVRTQRQLLAKAKAELEKREAEEKSKQQPQQAAA</sequence>
<dbReference type="EMBL" id="SLWF01000044">
    <property type="protein sequence ID" value="TCN77708.1"/>
    <property type="molecule type" value="Genomic_DNA"/>
</dbReference>
<evidence type="ECO:0000313" key="2">
    <source>
        <dbReference type="Proteomes" id="UP000294832"/>
    </source>
</evidence>